<dbReference type="Gene3D" id="1.25.40.90">
    <property type="match status" value="1"/>
</dbReference>
<feature type="region of interest" description="Disordered" evidence="1">
    <location>
        <begin position="173"/>
        <end position="193"/>
    </location>
</feature>
<dbReference type="Pfam" id="PF21936">
    <property type="entry name" value="Pcf11_C"/>
    <property type="match status" value="1"/>
</dbReference>
<dbReference type="GO" id="GO:0031124">
    <property type="term" value="P:mRNA 3'-end processing"/>
    <property type="evidence" value="ECO:0007669"/>
    <property type="project" value="InterPro"/>
</dbReference>
<evidence type="ECO:0000313" key="3">
    <source>
        <dbReference type="EMBL" id="EIW82099.1"/>
    </source>
</evidence>
<dbReference type="InterPro" id="IPR045154">
    <property type="entry name" value="PCF11-like"/>
</dbReference>
<dbReference type="RefSeq" id="XP_007767889.1">
    <property type="nucleotide sequence ID" value="XM_007769699.1"/>
</dbReference>
<dbReference type="OrthoDB" id="2129491at2759"/>
<dbReference type="GO" id="GO:0005737">
    <property type="term" value="C:cytoplasm"/>
    <property type="evidence" value="ECO:0007669"/>
    <property type="project" value="TreeGrafter"/>
</dbReference>
<dbReference type="CDD" id="cd16982">
    <property type="entry name" value="CID_Pcf11"/>
    <property type="match status" value="1"/>
</dbReference>
<dbReference type="SUPFAM" id="SSF48464">
    <property type="entry name" value="ENTH/VHS domain"/>
    <property type="match status" value="1"/>
</dbReference>
<dbReference type="AlphaFoldDB" id="A0A5M3MSG0"/>
<dbReference type="PROSITE" id="PS51391">
    <property type="entry name" value="CID"/>
    <property type="match status" value="1"/>
</dbReference>
<name>A0A5M3MSG0_CONPW</name>
<comment type="caution">
    <text evidence="3">The sequence shown here is derived from an EMBL/GenBank/DDBJ whole genome shotgun (WGS) entry which is preliminary data.</text>
</comment>
<feature type="region of interest" description="Disordered" evidence="1">
    <location>
        <begin position="262"/>
        <end position="335"/>
    </location>
</feature>
<feature type="compositionally biased region" description="Low complexity" evidence="1">
    <location>
        <begin position="262"/>
        <end position="273"/>
    </location>
</feature>
<gene>
    <name evidence="3" type="ORF">CONPUDRAFT_136662</name>
</gene>
<feature type="compositionally biased region" description="Pro residues" evidence="1">
    <location>
        <begin position="274"/>
        <end position="284"/>
    </location>
</feature>
<evidence type="ECO:0000259" key="2">
    <source>
        <dbReference type="PROSITE" id="PS51391"/>
    </source>
</evidence>
<dbReference type="InterPro" id="IPR008942">
    <property type="entry name" value="ENTH_VHS"/>
</dbReference>
<feature type="compositionally biased region" description="Low complexity" evidence="1">
    <location>
        <begin position="325"/>
        <end position="335"/>
    </location>
</feature>
<protein>
    <recommendedName>
        <fullName evidence="2">CID domain-containing protein</fullName>
    </recommendedName>
</protein>
<feature type="region of interest" description="Disordered" evidence="1">
    <location>
        <begin position="559"/>
        <end position="633"/>
    </location>
</feature>
<reference evidence="4" key="1">
    <citation type="journal article" date="2012" name="Science">
        <title>The Paleozoic origin of enzymatic lignin decomposition reconstructed from 31 fungal genomes.</title>
        <authorList>
            <person name="Floudas D."/>
            <person name="Binder M."/>
            <person name="Riley R."/>
            <person name="Barry K."/>
            <person name="Blanchette R.A."/>
            <person name="Henrissat B."/>
            <person name="Martinez A.T."/>
            <person name="Otillar R."/>
            <person name="Spatafora J.W."/>
            <person name="Yadav J.S."/>
            <person name="Aerts A."/>
            <person name="Benoit I."/>
            <person name="Boyd A."/>
            <person name="Carlson A."/>
            <person name="Copeland A."/>
            <person name="Coutinho P.M."/>
            <person name="de Vries R.P."/>
            <person name="Ferreira P."/>
            <person name="Findley K."/>
            <person name="Foster B."/>
            <person name="Gaskell J."/>
            <person name="Glotzer D."/>
            <person name="Gorecki P."/>
            <person name="Heitman J."/>
            <person name="Hesse C."/>
            <person name="Hori C."/>
            <person name="Igarashi K."/>
            <person name="Jurgens J.A."/>
            <person name="Kallen N."/>
            <person name="Kersten P."/>
            <person name="Kohler A."/>
            <person name="Kuees U."/>
            <person name="Kumar T.K.A."/>
            <person name="Kuo A."/>
            <person name="LaButti K."/>
            <person name="Larrondo L.F."/>
            <person name="Lindquist E."/>
            <person name="Ling A."/>
            <person name="Lombard V."/>
            <person name="Lucas S."/>
            <person name="Lundell T."/>
            <person name="Martin R."/>
            <person name="McLaughlin D.J."/>
            <person name="Morgenstern I."/>
            <person name="Morin E."/>
            <person name="Murat C."/>
            <person name="Nagy L.G."/>
            <person name="Nolan M."/>
            <person name="Ohm R.A."/>
            <person name="Patyshakuliyeva A."/>
            <person name="Rokas A."/>
            <person name="Ruiz-Duenas F.J."/>
            <person name="Sabat G."/>
            <person name="Salamov A."/>
            <person name="Samejima M."/>
            <person name="Schmutz J."/>
            <person name="Slot J.C."/>
            <person name="St John F."/>
            <person name="Stenlid J."/>
            <person name="Sun H."/>
            <person name="Sun S."/>
            <person name="Syed K."/>
            <person name="Tsang A."/>
            <person name="Wiebenga A."/>
            <person name="Young D."/>
            <person name="Pisabarro A."/>
            <person name="Eastwood D.C."/>
            <person name="Martin F."/>
            <person name="Cullen D."/>
            <person name="Grigoriev I.V."/>
            <person name="Hibbett D.S."/>
        </authorList>
    </citation>
    <scope>NUCLEOTIDE SEQUENCE [LARGE SCALE GENOMIC DNA]</scope>
    <source>
        <strain evidence="4">RWD-64-598 SS2</strain>
    </source>
</reference>
<dbReference type="GeneID" id="19200933"/>
<organism evidence="3 4">
    <name type="scientific">Coniophora puteana (strain RWD-64-598)</name>
    <name type="common">Brown rot fungus</name>
    <dbReference type="NCBI Taxonomy" id="741705"/>
    <lineage>
        <taxon>Eukaryota</taxon>
        <taxon>Fungi</taxon>
        <taxon>Dikarya</taxon>
        <taxon>Basidiomycota</taxon>
        <taxon>Agaricomycotina</taxon>
        <taxon>Agaricomycetes</taxon>
        <taxon>Agaricomycetidae</taxon>
        <taxon>Boletales</taxon>
        <taxon>Coniophorineae</taxon>
        <taxon>Coniophoraceae</taxon>
        <taxon>Coniophora</taxon>
    </lineage>
</organism>
<dbReference type="GO" id="GO:0000993">
    <property type="term" value="F:RNA polymerase II complex binding"/>
    <property type="evidence" value="ECO:0007669"/>
    <property type="project" value="InterPro"/>
</dbReference>
<dbReference type="PANTHER" id="PTHR15921:SF3">
    <property type="entry name" value="PRE-MRNA CLEAVAGE COMPLEX 2 PROTEIN PCF11"/>
    <property type="match status" value="1"/>
</dbReference>
<evidence type="ECO:0000256" key="1">
    <source>
        <dbReference type="SAM" id="MobiDB-lite"/>
    </source>
</evidence>
<dbReference type="FunFam" id="1.25.40.90:FF:000016">
    <property type="entry name" value="mRNA cleavage factor complex component Pcf11"/>
    <property type="match status" value="1"/>
</dbReference>
<dbReference type="PANTHER" id="PTHR15921">
    <property type="entry name" value="PRE-MRNA CLEAVAGE COMPLEX II"/>
    <property type="match status" value="1"/>
</dbReference>
<accession>A0A5M3MSG0</accession>
<feature type="domain" description="CID" evidence="2">
    <location>
        <begin position="41"/>
        <end position="176"/>
    </location>
</feature>
<sequence>MSVYQNSYQASYTGPQYSRPGTSYPQYQQHPPPHLPYYHVDPHSFRREFSARLAELTINSRPLIQNLSRLAQEYMQWADAVGQCLEPHIRKVPVWMKLPAFYLLDAIAKNVYEPYARLFSGFVINLFLETYQQVDQATRSKMEEMLLTWRTAAPSGRELFGIATQRSIERGIWGGGDDNGSSTTTNGHGSHPVSKAQVLSELEFILSQKERALQTSPWDTMCQKHVEILLQLRRLVDTGPGVSQNELQQILNQLRSLSRTSSSVVPPQVAHPPQQLPSYPPPPATYQYPPVYPPATQGSSNHSPESASSAYGYPSQPHPAPPSIPTTSGPSPQTTDIANLFNAIVKAGVLPGASVSSNKSEAKPRSAEVASESILAYRTAILSQSIQLTNADITRKRPDIVHLLYDRLPVQCKQCGTRFTSDTNGKKDMEDHMDMHFKQNRKASQNVGRGHSRSWFVNLDDWLDEKGKGRGRPANAKAFAVAEAAEHDANLRSQYVVVPSGEEAMPISCPICKESLKSEFLEDDEEWVWKNAVKRDDRIYHATCHAEAASTMQTLASRLRTETTGRSRSTTPDIKMGSSTPPKAILGLRTSLSPSPDSKRLALKRKADNTPPPSAHPSDEQGTPPNKKVALAA</sequence>
<dbReference type="InterPro" id="IPR054127">
    <property type="entry name" value="Pcf11_C"/>
</dbReference>
<dbReference type="GO" id="GO:0006369">
    <property type="term" value="P:termination of RNA polymerase II transcription"/>
    <property type="evidence" value="ECO:0007669"/>
    <property type="project" value="InterPro"/>
</dbReference>
<feature type="compositionally biased region" description="Low complexity" evidence="1">
    <location>
        <begin position="285"/>
        <end position="309"/>
    </location>
</feature>
<proteinExistence type="predicted"/>
<dbReference type="KEGG" id="cput:CONPUDRAFT_136662"/>
<dbReference type="Pfam" id="PF04818">
    <property type="entry name" value="CID"/>
    <property type="match status" value="1"/>
</dbReference>
<dbReference type="InterPro" id="IPR006569">
    <property type="entry name" value="CID_dom"/>
</dbReference>
<evidence type="ECO:0000313" key="4">
    <source>
        <dbReference type="Proteomes" id="UP000053558"/>
    </source>
</evidence>
<dbReference type="GO" id="GO:0005849">
    <property type="term" value="C:mRNA cleavage factor complex"/>
    <property type="evidence" value="ECO:0007669"/>
    <property type="project" value="TreeGrafter"/>
</dbReference>
<keyword evidence="4" id="KW-1185">Reference proteome</keyword>
<feature type="compositionally biased region" description="Basic and acidic residues" evidence="1">
    <location>
        <begin position="597"/>
        <end position="608"/>
    </location>
</feature>
<dbReference type="SMART" id="SM00582">
    <property type="entry name" value="RPR"/>
    <property type="match status" value="1"/>
</dbReference>
<dbReference type="OMA" id="ARSDFAN"/>
<dbReference type="Proteomes" id="UP000053558">
    <property type="component" value="Unassembled WGS sequence"/>
</dbReference>
<dbReference type="InterPro" id="IPR047415">
    <property type="entry name" value="Pcf11_CID"/>
</dbReference>
<dbReference type="GO" id="GO:0003729">
    <property type="term" value="F:mRNA binding"/>
    <property type="evidence" value="ECO:0007669"/>
    <property type="project" value="InterPro"/>
</dbReference>
<dbReference type="EMBL" id="JH711577">
    <property type="protein sequence ID" value="EIW82099.1"/>
    <property type="molecule type" value="Genomic_DNA"/>
</dbReference>